<gene>
    <name evidence="2" type="ORF">RGS1_10420</name>
</gene>
<dbReference type="PANTHER" id="PTHR45947:SF3">
    <property type="entry name" value="SULFOQUINOVOSYL TRANSFERASE SQD2"/>
    <property type="match status" value="1"/>
</dbReference>
<evidence type="ECO:0000259" key="1">
    <source>
        <dbReference type="Pfam" id="PF13579"/>
    </source>
</evidence>
<dbReference type="Gene3D" id="3.40.50.2000">
    <property type="entry name" value="Glycogen Phosphorylase B"/>
    <property type="match status" value="2"/>
</dbReference>
<proteinExistence type="predicted"/>
<feature type="domain" description="Glycosyltransferase subfamily 4-like N-terminal" evidence="1">
    <location>
        <begin position="16"/>
        <end position="173"/>
    </location>
</feature>
<dbReference type="CDD" id="cd03801">
    <property type="entry name" value="GT4_PimA-like"/>
    <property type="match status" value="1"/>
</dbReference>
<sequence>MRILMYTAYFEPEYSGAALQALTLAGELRRRGHQVAFVTNRWPGLAAKTVVDGFDVTRLEPGRLQKHREFRLWFNLVRHVWPRRHEFDILHSHGAYYTHAFVGPLARLAGLKSLVKASLADDDLVGLSRPVVGRLHRTMLRRIDACVGISQDLVEEFRDGGVDPARIHYVPNGVDTCRYQPLPREQVPALRASLNLPQDRPVVLYVGVLDARKNIEWLAREWIGHEGFGTGALLVAVGPQGRDDCGGMLHGRLASLADEHPTHFALRDFTADVRPYYQAADLLVLPSNKEGLPNVVLEAMASRLPCVAARASGSCDLIVEGETGFTYPPGDTDALGTAVRRCLGTDGPALGARARAAAETTYAIQAVADRYEAVYARLLGERR</sequence>
<evidence type="ECO:0000313" key="2">
    <source>
        <dbReference type="EMBL" id="CCF78715.1"/>
    </source>
</evidence>
<accession>L8BAS0</accession>
<dbReference type="InterPro" id="IPR028098">
    <property type="entry name" value="Glyco_trans_4-like_N"/>
</dbReference>
<dbReference type="SUPFAM" id="SSF53756">
    <property type="entry name" value="UDP-Glycosyltransferase/glycogen phosphorylase"/>
    <property type="match status" value="1"/>
</dbReference>
<dbReference type="InterPro" id="IPR050194">
    <property type="entry name" value="Glycosyltransferase_grp1"/>
</dbReference>
<dbReference type="PANTHER" id="PTHR45947">
    <property type="entry name" value="SULFOQUINOVOSYL TRANSFERASE SQD2"/>
    <property type="match status" value="1"/>
</dbReference>
<name>L8BAS0_RUBGE</name>
<dbReference type="Pfam" id="PF13579">
    <property type="entry name" value="Glyco_trans_4_4"/>
    <property type="match status" value="1"/>
</dbReference>
<protein>
    <recommendedName>
        <fullName evidence="1">Glycosyltransferase subfamily 4-like N-terminal domain-containing protein</fullName>
    </recommendedName>
</protein>
<reference evidence="2" key="2">
    <citation type="submission" date="2013-02" db="EMBL/GenBank/DDBJ databases">
        <title>EmbRS an orphan two-component system to save Rubrivivax gelatinosus from drowning.</title>
        <authorList>
            <person name="Steunou A."/>
            <person name="Liotenberg S."/>
            <person name="Soler M."/>
            <person name="Briandet R."/>
            <person name="Barbe V."/>
            <person name="Astier C."/>
            <person name="Ouchane S."/>
        </authorList>
    </citation>
    <scope>NUCLEOTIDE SEQUENCE</scope>
    <source>
        <strain evidence="2">S1</strain>
    </source>
</reference>
<dbReference type="GO" id="GO:0016757">
    <property type="term" value="F:glycosyltransferase activity"/>
    <property type="evidence" value="ECO:0007669"/>
    <property type="project" value="TreeGrafter"/>
</dbReference>
<dbReference type="Pfam" id="PF13692">
    <property type="entry name" value="Glyco_trans_1_4"/>
    <property type="match status" value="1"/>
</dbReference>
<dbReference type="AlphaFoldDB" id="L8BAS0"/>
<dbReference type="EMBL" id="FO082879">
    <property type="protein sequence ID" value="CCF78715.1"/>
    <property type="molecule type" value="Genomic_DNA"/>
</dbReference>
<reference evidence="2" key="1">
    <citation type="submission" date="2012-02" db="EMBL/GenBank/DDBJ databases">
        <authorList>
            <person name="Genoscope - CEA"/>
        </authorList>
    </citation>
    <scope>NUCLEOTIDE SEQUENCE</scope>
    <source>
        <strain evidence="2">S1</strain>
    </source>
</reference>
<organism evidence="2">
    <name type="scientific">Rubrivivax gelatinosus S1</name>
    <dbReference type="NCBI Taxonomy" id="1138313"/>
    <lineage>
        <taxon>Bacteria</taxon>
        <taxon>Pseudomonadati</taxon>
        <taxon>Pseudomonadota</taxon>
        <taxon>Betaproteobacteria</taxon>
        <taxon>Burkholderiales</taxon>
        <taxon>Sphaerotilaceae</taxon>
        <taxon>Rubrivivax</taxon>
    </lineage>
</organism>